<evidence type="ECO:0000313" key="4">
    <source>
        <dbReference type="Proteomes" id="UP000030624"/>
    </source>
</evidence>
<gene>
    <name evidence="3" type="ORF">GACE_0439</name>
</gene>
<dbReference type="SUPFAM" id="SSF56059">
    <property type="entry name" value="Glutathione synthetase ATP-binding domain-like"/>
    <property type="match status" value="1"/>
</dbReference>
<dbReference type="InterPro" id="IPR024710">
    <property type="entry name" value="MfnD"/>
</dbReference>
<dbReference type="InterPro" id="IPR040803">
    <property type="entry name" value="MfnD_preATP-grasp"/>
</dbReference>
<dbReference type="InterPro" id="IPR011761">
    <property type="entry name" value="ATP-grasp"/>
</dbReference>
<organism evidence="3 4">
    <name type="scientific">Geoglobus acetivorans</name>
    <dbReference type="NCBI Taxonomy" id="565033"/>
    <lineage>
        <taxon>Archaea</taxon>
        <taxon>Methanobacteriati</taxon>
        <taxon>Methanobacteriota</taxon>
        <taxon>Archaeoglobi</taxon>
        <taxon>Archaeoglobales</taxon>
        <taxon>Archaeoglobaceae</taxon>
        <taxon>Geoglobus</taxon>
    </lineage>
</organism>
<dbReference type="GO" id="GO:0046872">
    <property type="term" value="F:metal ion binding"/>
    <property type="evidence" value="ECO:0007669"/>
    <property type="project" value="InterPro"/>
</dbReference>
<sequence>MRKSKLFIYEHGVCGEALPESIAVEGLAMFKSMLDFSEYYDLVSFVRPEFRSFFRFGDGNFDEALEMADHALIVAPENDWILHDLTERIEKAGVENLGSSSKALKITSDKWELYRKLKNRVNVPETSLKELDCEYVVKPRVSCGGDGIRVGGEVPQGHVAQELVNGKHLSFSFYVNDGEIHLLSVNEQILKDFEYRGAVIPAEYDGDAAEEAIRAVEVVEGLNGFVGVDAVAGSETFVIEINARLTTPSVAFKYAYGVGYAEMREMILKNGHAEFRPLRRIMLLKGKGDGYVQHGEHSIILKTIQEF</sequence>
<dbReference type="Proteomes" id="UP000030624">
    <property type="component" value="Chromosome"/>
</dbReference>
<dbReference type="Pfam" id="PF02655">
    <property type="entry name" value="ATP-grasp_3"/>
    <property type="match status" value="1"/>
</dbReference>
<dbReference type="PIRSF" id="PIRSF016766">
    <property type="entry name" value="UCP016766_ATPgrasp"/>
    <property type="match status" value="1"/>
</dbReference>
<accession>A0A0A7GEY6</accession>
<evidence type="ECO:0000256" key="1">
    <source>
        <dbReference type="PROSITE-ProRule" id="PRU00409"/>
    </source>
</evidence>
<dbReference type="Gene3D" id="3.40.50.11770">
    <property type="match status" value="1"/>
</dbReference>
<keyword evidence="1" id="KW-0547">Nucleotide-binding</keyword>
<dbReference type="Pfam" id="PF18301">
    <property type="entry name" value="preATP-grasp_3"/>
    <property type="match status" value="1"/>
</dbReference>
<dbReference type="Gene3D" id="2.30.36.100">
    <property type="match status" value="1"/>
</dbReference>
<dbReference type="PROSITE" id="PS50975">
    <property type="entry name" value="ATP_GRASP"/>
    <property type="match status" value="1"/>
</dbReference>
<dbReference type="KEGG" id="gac:GACE_0439"/>
<feature type="domain" description="ATP-grasp" evidence="2">
    <location>
        <begin position="200"/>
        <end position="269"/>
    </location>
</feature>
<dbReference type="AlphaFoldDB" id="A0A0A7GEY6"/>
<dbReference type="EMBL" id="CP009552">
    <property type="protein sequence ID" value="AIY89497.1"/>
    <property type="molecule type" value="Genomic_DNA"/>
</dbReference>
<dbReference type="InterPro" id="IPR003806">
    <property type="entry name" value="ATP-grasp_PylC-type"/>
</dbReference>
<dbReference type="STRING" id="565033.GACE_0439"/>
<evidence type="ECO:0000313" key="3">
    <source>
        <dbReference type="EMBL" id="AIY89497.1"/>
    </source>
</evidence>
<evidence type="ECO:0000259" key="2">
    <source>
        <dbReference type="PROSITE" id="PS50975"/>
    </source>
</evidence>
<dbReference type="eggNOG" id="arCOG01592">
    <property type="taxonomic scope" value="Archaea"/>
</dbReference>
<proteinExistence type="predicted"/>
<name>A0A0A7GEY6_GEOAI</name>
<keyword evidence="1" id="KW-0067">ATP-binding</keyword>
<reference evidence="3 4" key="1">
    <citation type="journal article" date="2015" name="Appl. Environ. Microbiol.">
        <title>The Geoglobus acetivorans genome: Fe(III) reduction, acetate utilization, autotrophic growth, and degradation of aromatic compounds in a hyperthermophilic archaeon.</title>
        <authorList>
            <person name="Mardanov A.V."/>
            <person name="Slododkina G.B."/>
            <person name="Slobodkin A.I."/>
            <person name="Beletsky A.V."/>
            <person name="Gavrilov S.N."/>
            <person name="Kublanov I.V."/>
            <person name="Bonch-Osmolovskaya E.A."/>
            <person name="Skryabin K.G."/>
            <person name="Ravin N.V."/>
        </authorList>
    </citation>
    <scope>NUCLEOTIDE SEQUENCE [LARGE SCALE GENOMIC DNA]</scope>
    <source>
        <strain evidence="3 4">SBH6</strain>
    </source>
</reference>
<dbReference type="Gene3D" id="3.30.470.20">
    <property type="entry name" value="ATP-grasp fold, B domain"/>
    <property type="match status" value="1"/>
</dbReference>
<dbReference type="HOGENOM" id="CLU_059501_1_1_2"/>
<dbReference type="GO" id="GO:0005524">
    <property type="term" value="F:ATP binding"/>
    <property type="evidence" value="ECO:0007669"/>
    <property type="project" value="UniProtKB-UniRule"/>
</dbReference>
<protein>
    <submittedName>
        <fullName evidence="3">Putative ATP-utilizing enzyme</fullName>
    </submittedName>
</protein>